<evidence type="ECO:0000256" key="1">
    <source>
        <dbReference type="SAM" id="SignalP"/>
    </source>
</evidence>
<evidence type="ECO:0000313" key="2">
    <source>
        <dbReference type="EMBL" id="CAH8362819.1"/>
    </source>
</evidence>
<organism evidence="2 3">
    <name type="scientific">Eruca vesicaria subsp. sativa</name>
    <name type="common">Garden rocket</name>
    <name type="synonym">Eruca sativa</name>
    <dbReference type="NCBI Taxonomy" id="29727"/>
    <lineage>
        <taxon>Eukaryota</taxon>
        <taxon>Viridiplantae</taxon>
        <taxon>Streptophyta</taxon>
        <taxon>Embryophyta</taxon>
        <taxon>Tracheophyta</taxon>
        <taxon>Spermatophyta</taxon>
        <taxon>Magnoliopsida</taxon>
        <taxon>eudicotyledons</taxon>
        <taxon>Gunneridae</taxon>
        <taxon>Pentapetalae</taxon>
        <taxon>rosids</taxon>
        <taxon>malvids</taxon>
        <taxon>Brassicales</taxon>
        <taxon>Brassicaceae</taxon>
        <taxon>Brassiceae</taxon>
        <taxon>Eruca</taxon>
    </lineage>
</organism>
<gene>
    <name evidence="2" type="ORF">ERUC_LOCUS28575</name>
</gene>
<comment type="caution">
    <text evidence="2">The sequence shown here is derived from an EMBL/GenBank/DDBJ whole genome shotgun (WGS) entry which is preliminary data.</text>
</comment>
<feature type="chain" id="PRO_5044788846" evidence="1">
    <location>
        <begin position="24"/>
        <end position="60"/>
    </location>
</feature>
<name>A0ABC8KU97_ERUVS</name>
<dbReference type="Proteomes" id="UP001642260">
    <property type="component" value="Unassembled WGS sequence"/>
</dbReference>
<sequence length="60" mass="6430">MTCIASAFKALCLSLLFVAAVASRPTNTPKVFNVQRYGAKAGGKTDNAKIYLTSQLVNQH</sequence>
<accession>A0ABC8KU97</accession>
<protein>
    <submittedName>
        <fullName evidence="2">Uncharacterized protein</fullName>
    </submittedName>
</protein>
<keyword evidence="3" id="KW-1185">Reference proteome</keyword>
<feature type="signal peptide" evidence="1">
    <location>
        <begin position="1"/>
        <end position="23"/>
    </location>
</feature>
<keyword evidence="1" id="KW-0732">Signal</keyword>
<dbReference type="EMBL" id="CAKOAT010341821">
    <property type="protein sequence ID" value="CAH8362819.1"/>
    <property type="molecule type" value="Genomic_DNA"/>
</dbReference>
<evidence type="ECO:0000313" key="3">
    <source>
        <dbReference type="Proteomes" id="UP001642260"/>
    </source>
</evidence>
<reference evidence="2 3" key="1">
    <citation type="submission" date="2022-03" db="EMBL/GenBank/DDBJ databases">
        <authorList>
            <person name="Macdonald S."/>
            <person name="Ahmed S."/>
            <person name="Newling K."/>
        </authorList>
    </citation>
    <scope>NUCLEOTIDE SEQUENCE [LARGE SCALE GENOMIC DNA]</scope>
</reference>
<dbReference type="AlphaFoldDB" id="A0ABC8KU97"/>
<proteinExistence type="predicted"/>